<organism evidence="1 2">
    <name type="scientific">Zingiber officinale</name>
    <name type="common">Ginger</name>
    <name type="synonym">Amomum zingiber</name>
    <dbReference type="NCBI Taxonomy" id="94328"/>
    <lineage>
        <taxon>Eukaryota</taxon>
        <taxon>Viridiplantae</taxon>
        <taxon>Streptophyta</taxon>
        <taxon>Embryophyta</taxon>
        <taxon>Tracheophyta</taxon>
        <taxon>Spermatophyta</taxon>
        <taxon>Magnoliopsida</taxon>
        <taxon>Liliopsida</taxon>
        <taxon>Zingiberales</taxon>
        <taxon>Zingiberaceae</taxon>
        <taxon>Zingiber</taxon>
    </lineage>
</organism>
<proteinExistence type="predicted"/>
<evidence type="ECO:0000313" key="1">
    <source>
        <dbReference type="EMBL" id="KAG6478258.1"/>
    </source>
</evidence>
<dbReference type="Proteomes" id="UP000734854">
    <property type="component" value="Unassembled WGS sequence"/>
</dbReference>
<protein>
    <submittedName>
        <fullName evidence="1">Uncharacterized protein</fullName>
    </submittedName>
</protein>
<dbReference type="AlphaFoldDB" id="A0A8J5KIK0"/>
<comment type="caution">
    <text evidence="1">The sequence shown here is derived from an EMBL/GenBank/DDBJ whole genome shotgun (WGS) entry which is preliminary data.</text>
</comment>
<dbReference type="EMBL" id="JACMSC010000017">
    <property type="protein sequence ID" value="KAG6478258.1"/>
    <property type="molecule type" value="Genomic_DNA"/>
</dbReference>
<accession>A0A8J5KIK0</accession>
<gene>
    <name evidence="1" type="ORF">ZIOFF_061693</name>
</gene>
<keyword evidence="2" id="KW-1185">Reference proteome</keyword>
<sequence length="88" mass="9955">MMFHGVLKQPVQKRLYGNGLHLALANCSDICSLVYAVYCASYVDANENAFLNWKGSESHAFQNSSSSDCLLQTLHRLHKKFAFVFVNR</sequence>
<name>A0A8J5KIK0_ZINOF</name>
<evidence type="ECO:0000313" key="2">
    <source>
        <dbReference type="Proteomes" id="UP000734854"/>
    </source>
</evidence>
<reference evidence="1 2" key="1">
    <citation type="submission" date="2020-08" db="EMBL/GenBank/DDBJ databases">
        <title>Plant Genome Project.</title>
        <authorList>
            <person name="Zhang R.-G."/>
        </authorList>
    </citation>
    <scope>NUCLEOTIDE SEQUENCE [LARGE SCALE GENOMIC DNA]</scope>
    <source>
        <tissue evidence="1">Rhizome</tissue>
    </source>
</reference>